<dbReference type="EMBL" id="ML170278">
    <property type="protein sequence ID" value="TDL15365.1"/>
    <property type="molecule type" value="Genomic_DNA"/>
</dbReference>
<proteinExistence type="predicted"/>
<accession>A0A4Y7PJG4</accession>
<gene>
    <name evidence="1" type="ORF">BD410DRAFT_796480</name>
</gene>
<evidence type="ECO:0008006" key="3">
    <source>
        <dbReference type="Google" id="ProtNLM"/>
    </source>
</evidence>
<organism evidence="1 2">
    <name type="scientific">Rickenella mellea</name>
    <dbReference type="NCBI Taxonomy" id="50990"/>
    <lineage>
        <taxon>Eukaryota</taxon>
        <taxon>Fungi</taxon>
        <taxon>Dikarya</taxon>
        <taxon>Basidiomycota</taxon>
        <taxon>Agaricomycotina</taxon>
        <taxon>Agaricomycetes</taxon>
        <taxon>Hymenochaetales</taxon>
        <taxon>Rickenellaceae</taxon>
        <taxon>Rickenella</taxon>
    </lineage>
</organism>
<name>A0A4Y7PJG4_9AGAM</name>
<protein>
    <recommendedName>
        <fullName evidence="3">Phosphoglycerate mutase family protein</fullName>
    </recommendedName>
</protein>
<dbReference type="CDD" id="cd07040">
    <property type="entry name" value="HP"/>
    <property type="match status" value="1"/>
</dbReference>
<dbReference type="Proteomes" id="UP000294933">
    <property type="component" value="Unassembled WGS sequence"/>
</dbReference>
<dbReference type="VEuPathDB" id="FungiDB:BD410DRAFT_796480"/>
<keyword evidence="2" id="KW-1185">Reference proteome</keyword>
<dbReference type="STRING" id="50990.A0A4Y7PJG4"/>
<evidence type="ECO:0000313" key="1">
    <source>
        <dbReference type="EMBL" id="TDL15365.1"/>
    </source>
</evidence>
<dbReference type="AlphaFoldDB" id="A0A4Y7PJG4"/>
<evidence type="ECO:0000313" key="2">
    <source>
        <dbReference type="Proteomes" id="UP000294933"/>
    </source>
</evidence>
<sequence>MATIPPPATENTTTTPAAPIVPNTIYLIRHGEKPSGDGEGLSAAGEVRAQALARVFGKDSPYNIGYILAEKPHKHEHRARPVETVTPLAASLGLTVDTSCERDDAPAVARAVSAFAATSDKNILICWEHKALRDIAAGLGVIDPPHYPGEEYVL</sequence>
<dbReference type="OrthoDB" id="425925at2759"/>
<reference evidence="1 2" key="1">
    <citation type="submission" date="2018-06" db="EMBL/GenBank/DDBJ databases">
        <title>A transcriptomic atlas of mushroom development highlights an independent origin of complex multicellularity.</title>
        <authorList>
            <consortium name="DOE Joint Genome Institute"/>
            <person name="Krizsan K."/>
            <person name="Almasi E."/>
            <person name="Merenyi Z."/>
            <person name="Sahu N."/>
            <person name="Viragh M."/>
            <person name="Koszo T."/>
            <person name="Mondo S."/>
            <person name="Kiss B."/>
            <person name="Balint B."/>
            <person name="Kues U."/>
            <person name="Barry K."/>
            <person name="Hegedus J.C."/>
            <person name="Henrissat B."/>
            <person name="Johnson J."/>
            <person name="Lipzen A."/>
            <person name="Ohm R."/>
            <person name="Nagy I."/>
            <person name="Pangilinan J."/>
            <person name="Yan J."/>
            <person name="Xiong Y."/>
            <person name="Grigoriev I.V."/>
            <person name="Hibbett D.S."/>
            <person name="Nagy L.G."/>
        </authorList>
    </citation>
    <scope>NUCLEOTIDE SEQUENCE [LARGE SCALE GENOMIC DNA]</scope>
    <source>
        <strain evidence="1 2">SZMC22713</strain>
    </source>
</reference>